<keyword evidence="4" id="KW-1185">Reference proteome</keyword>
<dbReference type="PANTHER" id="PTHR10794">
    <property type="entry name" value="ABHYDROLASE DOMAIN-CONTAINING PROTEIN"/>
    <property type="match status" value="1"/>
</dbReference>
<reference evidence="3 4" key="1">
    <citation type="submission" date="2016-09" db="EMBL/GenBank/DDBJ databases">
        <title>Extensive genetic diversity and differential bi-allelic expression allows diatom success in the polar Southern Ocean.</title>
        <authorList>
            <consortium name="DOE Joint Genome Institute"/>
            <person name="Mock T."/>
            <person name="Otillar R.P."/>
            <person name="Strauss J."/>
            <person name="Dupont C."/>
            <person name="Frickenhaus S."/>
            <person name="Maumus F."/>
            <person name="Mcmullan M."/>
            <person name="Sanges R."/>
            <person name="Schmutz J."/>
            <person name="Toseland A."/>
            <person name="Valas R."/>
            <person name="Veluchamy A."/>
            <person name="Ward B.J."/>
            <person name="Allen A."/>
            <person name="Barry K."/>
            <person name="Falciatore A."/>
            <person name="Ferrante M."/>
            <person name="Fortunato A.E."/>
            <person name="Gloeckner G."/>
            <person name="Gruber A."/>
            <person name="Hipkin R."/>
            <person name="Janech M."/>
            <person name="Kroth P."/>
            <person name="Leese F."/>
            <person name="Lindquist E."/>
            <person name="Lyon B.R."/>
            <person name="Martin J."/>
            <person name="Mayer C."/>
            <person name="Parker M."/>
            <person name="Quesneville H."/>
            <person name="Raymond J."/>
            <person name="Uhlig C."/>
            <person name="Valentin K.U."/>
            <person name="Worden A.Z."/>
            <person name="Armbrust E.V."/>
            <person name="Bowler C."/>
            <person name="Green B."/>
            <person name="Moulton V."/>
            <person name="Van Oosterhout C."/>
            <person name="Grigoriev I."/>
        </authorList>
    </citation>
    <scope>NUCLEOTIDE SEQUENCE [LARGE SCALE GENOMIC DNA]</scope>
    <source>
        <strain evidence="3 4">CCMP1102</strain>
    </source>
</reference>
<keyword evidence="2" id="KW-0472">Membrane</keyword>
<dbReference type="Gene3D" id="3.40.50.1820">
    <property type="entry name" value="alpha/beta hydrolase"/>
    <property type="match status" value="1"/>
</dbReference>
<dbReference type="Proteomes" id="UP000095751">
    <property type="component" value="Unassembled WGS sequence"/>
</dbReference>
<dbReference type="OrthoDB" id="247542at2759"/>
<feature type="transmembrane region" description="Helical" evidence="2">
    <location>
        <begin position="55"/>
        <end position="74"/>
    </location>
</feature>
<sequence length="567" mass="63400">MGSLNFLNEIFKGTEEEVTGTGGSNNNTTTITDLFQAITTLWYLVAPTLLAMGELWLRLFAGLFGPIGIVYLVYTNSNTTTNNTKKSKSKSKPPKMSISFGIILTVSSTLILMTDTLYVLQNGPLYGILLFITSICLSIRLCLTYNLNITSIHFGSPIDTVRIKDGLYYNTNNKLVSKIVQNWVPKQLHVYDKDHDATSWMPTGDSRTGLPFILNKYSIDDEPDWVRVFLEVNGNDNDDAIDISFPSSNNMGHDWTKPIYFVLHGLHGGTNEEYIRDLTIRRNKEGSTVIVMIARGLMDTPIKGWNVFHGARTSDVHTAAKTIRNNVLEKHNAKNQNQKQQQILVGVGYSMGGIIMSNYVASYGADVQFDAAIAVSGGLDMRYQAHAYRTQRLWQPMLAGTLRSEFLLGKFGHRVKAKLTKYEFLQIMRATHITDIDRYAIVPLNGFDDVDHYYREMSALGDIPHDVDTDIIPMENTGKIHTVAIPLLVVQALDDPLITWRATIQNEGFMHPNNLVQSGSGNLLLLLTKEGGHVGWPLGVWPGTAKWKWISDVVMSFAQSVDEAKKE</sequence>
<dbReference type="InterPro" id="IPR029058">
    <property type="entry name" value="AB_hydrolase_fold"/>
</dbReference>
<dbReference type="EMBL" id="KV784386">
    <property type="protein sequence ID" value="OEU07364.1"/>
    <property type="molecule type" value="Genomic_DNA"/>
</dbReference>
<organism evidence="3 4">
    <name type="scientific">Fragilariopsis cylindrus CCMP1102</name>
    <dbReference type="NCBI Taxonomy" id="635003"/>
    <lineage>
        <taxon>Eukaryota</taxon>
        <taxon>Sar</taxon>
        <taxon>Stramenopiles</taxon>
        <taxon>Ochrophyta</taxon>
        <taxon>Bacillariophyta</taxon>
        <taxon>Bacillariophyceae</taxon>
        <taxon>Bacillariophycidae</taxon>
        <taxon>Bacillariales</taxon>
        <taxon>Bacillariaceae</taxon>
        <taxon>Fragilariopsis</taxon>
    </lineage>
</organism>
<keyword evidence="2" id="KW-0812">Transmembrane</keyword>
<dbReference type="GO" id="GO:0034338">
    <property type="term" value="F:short-chain carboxylesterase activity"/>
    <property type="evidence" value="ECO:0007669"/>
    <property type="project" value="TreeGrafter"/>
</dbReference>
<evidence type="ECO:0000313" key="3">
    <source>
        <dbReference type="EMBL" id="OEU07364.1"/>
    </source>
</evidence>
<dbReference type="SUPFAM" id="SSF53474">
    <property type="entry name" value="alpha/beta-Hydrolases"/>
    <property type="match status" value="1"/>
</dbReference>
<dbReference type="AlphaFoldDB" id="A0A1E7ENE2"/>
<name>A0A1E7ENE2_9STRA</name>
<evidence type="ECO:0000256" key="2">
    <source>
        <dbReference type="SAM" id="Phobius"/>
    </source>
</evidence>
<dbReference type="KEGG" id="fcy:FRACYDRAFT_197732"/>
<dbReference type="InterPro" id="IPR050960">
    <property type="entry name" value="AB_hydrolase_4_sf"/>
</dbReference>
<feature type="transmembrane region" description="Helical" evidence="2">
    <location>
        <begin position="95"/>
        <end position="113"/>
    </location>
</feature>
<dbReference type="InParanoid" id="A0A1E7ENE2"/>
<proteinExistence type="inferred from homology"/>
<accession>A0A1E7ENE2</accession>
<evidence type="ECO:0008006" key="5">
    <source>
        <dbReference type="Google" id="ProtNLM"/>
    </source>
</evidence>
<gene>
    <name evidence="3" type="ORF">FRACYDRAFT_197732</name>
</gene>
<evidence type="ECO:0000313" key="4">
    <source>
        <dbReference type="Proteomes" id="UP000095751"/>
    </source>
</evidence>
<protein>
    <recommendedName>
        <fullName evidence="5">AB hydrolase-1 domain-containing protein</fullName>
    </recommendedName>
</protein>
<feature type="transmembrane region" description="Helical" evidence="2">
    <location>
        <begin position="125"/>
        <end position="143"/>
    </location>
</feature>
<dbReference type="GO" id="GO:0047372">
    <property type="term" value="F:monoacylglycerol lipase activity"/>
    <property type="evidence" value="ECO:0007669"/>
    <property type="project" value="TreeGrafter"/>
</dbReference>
<comment type="similarity">
    <text evidence="1">Belongs to the AB hydrolase superfamily. AB hydrolase 4 family.</text>
</comment>
<keyword evidence="2" id="KW-1133">Transmembrane helix</keyword>
<dbReference type="PANTHER" id="PTHR10794:SF63">
    <property type="entry name" value="ALPHA_BETA HYDROLASE 1, ISOFORM A"/>
    <property type="match status" value="1"/>
</dbReference>
<evidence type="ECO:0000256" key="1">
    <source>
        <dbReference type="ARBA" id="ARBA00010884"/>
    </source>
</evidence>